<dbReference type="GO" id="GO:0031054">
    <property type="term" value="P:pre-miRNA processing"/>
    <property type="evidence" value="ECO:0007669"/>
    <property type="project" value="TreeGrafter"/>
</dbReference>
<dbReference type="GO" id="GO:0004530">
    <property type="term" value="F:deoxyribonuclease I activity"/>
    <property type="evidence" value="ECO:0007669"/>
    <property type="project" value="TreeGrafter"/>
</dbReference>
<dbReference type="Gene3D" id="3.40.50.300">
    <property type="entry name" value="P-loop containing nucleotide triphosphate hydrolases"/>
    <property type="match status" value="1"/>
</dbReference>
<name>A0AAW1UQ91_9CUCU</name>
<dbReference type="InterPro" id="IPR001650">
    <property type="entry name" value="Helicase_C-like"/>
</dbReference>
<dbReference type="SUPFAM" id="SSF101690">
    <property type="entry name" value="PAZ domain"/>
    <property type="match status" value="1"/>
</dbReference>
<feature type="domain" description="Helicase C-terminal" evidence="18">
    <location>
        <begin position="42"/>
        <end position="209"/>
    </location>
</feature>
<dbReference type="PROSITE" id="PS50142">
    <property type="entry name" value="RNASE_3_2"/>
    <property type="match status" value="2"/>
</dbReference>
<keyword evidence="8" id="KW-0378">Hydrolase</keyword>
<comment type="cofactor">
    <cofactor evidence="1">
        <name>Mn(2+)</name>
        <dbReference type="ChEBI" id="CHEBI:29035"/>
    </cofactor>
</comment>
<evidence type="ECO:0000259" key="16">
    <source>
        <dbReference type="PROSITE" id="PS50142"/>
    </source>
</evidence>
<keyword evidence="6" id="KW-0547">Nucleotide-binding</keyword>
<dbReference type="GO" id="GO:0030422">
    <property type="term" value="P:siRNA processing"/>
    <property type="evidence" value="ECO:0007669"/>
    <property type="project" value="TreeGrafter"/>
</dbReference>
<dbReference type="GO" id="GO:0003723">
    <property type="term" value="F:RNA binding"/>
    <property type="evidence" value="ECO:0007669"/>
    <property type="project" value="UniProtKB-UniRule"/>
</dbReference>
<dbReference type="GO" id="GO:0006309">
    <property type="term" value="P:apoptotic DNA fragmentation"/>
    <property type="evidence" value="ECO:0007669"/>
    <property type="project" value="TreeGrafter"/>
</dbReference>
<sequence length="1206" mass="139779">MDYMQTILGYINVRLERAMKICTTEKERFWKFSSPKVLTLVSILKKFKETSKEELCGLVFVQRRFTAKIVYHILDALSKCDPDYSSIRSNFIIGNNNNPLCNTRESLYYSKKNRQVLDEFVKKETNLLCTSQVLEEGVDIPKCTLVCKFDLPNDYRSYIQSKGRARHKESQYYIMIPEDQRYKFENHYTQFQLIEHTLNDFLIGRNDVRDGPSKENIEDMYNEQLIPPYYVSGPESAYVNAISAISLLCRYCQNLPRDRYTSCNPEWYLEKVEDPEGISYVVTILLPTLCPIIEPIQGIPMRRKKTAKRAAALQACILLHQAGELTDSLIPAERIIQEEDISFLFEHYPKVKEEGAGTKKIRMHNIQIPDATLGPLLPSHGSYLHIVNLTPLFARDKLDIGKQTVYDMYVSNMCFGILTPNRFPPVFSFPIYVTDGTIMVSIANNVKMVKLTNVELEKIREFHFIVFNDILELLNSFLITDCSDRAESMILVPVLKDELRIDFDVIEKHRSVRSIDCTLKHSEKLALVVNDDTFKHKIVVPPYRKDMPVYLVTEVCYGMTPQSNFPNEDFANFIEYYRKVHQENIVNRDQPLLYVKRLSQKINLFKPSGFEKGKKRQKTNEEYQEYLIPEMLVKQEFPAVLWIQARFLPSILSRVSYVLRVEKLWQRIGIECGFLLNTTSMKLLELNTNLIKYEAIINEKELNAQTRKYYEKSEGMPALLSSLKSSCNKDFQAKLLESRYPWKDLEEPKDINRTLDVTVMDIEAYENFINHKVVGEERQAVHKSPLKIKFPALTYDTPFKQRSIGILSEKLNGKVELADIYEALTTAKANDIVNLERLETLGDSFLKYIASFYILMRFPQYDEGRATQLKGRLISNKNLFYLAQKLQLGGIMKNSDLIATKEWLPPGFCVPEQLQDGIKDKKVSVYSLFKCDFSREEIISGAVKESFLRSIMIDNPLNEVDDNVYQNRQFLKQQCLKDKCVADVVEAILGTYLLNTGIAGCLKVIEWIGIIPKSENVADYFKRQVVDPVIKPNATMDDIIFHLPLYHEIEKIIGYEFKNKGFLVQAFTHASYSPNRATRSYEKLEFLGDAVLDFLITCFIYESCGYLSPGELTDLRSALVNNNTFASFVVRLGLQKFLLMMNSTLQSHVDRFVDFMTEKNFEIDDEVLILLEENDMKLAEYIDVPKVRVEIKFNFCRCRVLKLYRT</sequence>
<dbReference type="Pfam" id="PF20931">
    <property type="entry name" value="Dicer_platform"/>
    <property type="match status" value="1"/>
</dbReference>
<dbReference type="Gene3D" id="3.30.160.380">
    <property type="entry name" value="Dicer dimerisation domain"/>
    <property type="match status" value="1"/>
</dbReference>
<feature type="domain" description="RNase III" evidence="16">
    <location>
        <begin position="802"/>
        <end position="997"/>
    </location>
</feature>
<dbReference type="InterPro" id="IPR000999">
    <property type="entry name" value="RNase_III_dom"/>
</dbReference>
<evidence type="ECO:0000256" key="1">
    <source>
        <dbReference type="ARBA" id="ARBA00001936"/>
    </source>
</evidence>
<dbReference type="InterPro" id="IPR038248">
    <property type="entry name" value="Dicer_dimer_sf"/>
</dbReference>
<evidence type="ECO:0000256" key="10">
    <source>
        <dbReference type="ARBA" id="ARBA00022840"/>
    </source>
</evidence>
<evidence type="ECO:0000259" key="19">
    <source>
        <dbReference type="PROSITE" id="PS51327"/>
    </source>
</evidence>
<evidence type="ECO:0000256" key="13">
    <source>
        <dbReference type="ARBA" id="ARBA00023211"/>
    </source>
</evidence>
<dbReference type="Pfam" id="PF00636">
    <property type="entry name" value="Ribonuclease_3"/>
    <property type="match status" value="2"/>
</dbReference>
<dbReference type="InterPro" id="IPR027417">
    <property type="entry name" value="P-loop_NTPase"/>
</dbReference>
<keyword evidence="11" id="KW-0460">Magnesium</keyword>
<evidence type="ECO:0000259" key="17">
    <source>
        <dbReference type="PROSITE" id="PS50821"/>
    </source>
</evidence>
<comment type="caution">
    <text evidence="20">The sequence shown here is derived from an EMBL/GenBank/DDBJ whole genome shotgun (WGS) entry which is preliminary data.</text>
</comment>
<dbReference type="GO" id="GO:0070578">
    <property type="term" value="C:RISC-loading complex"/>
    <property type="evidence" value="ECO:0007669"/>
    <property type="project" value="TreeGrafter"/>
</dbReference>
<dbReference type="PROSITE" id="PS00517">
    <property type="entry name" value="RNASE_3_1"/>
    <property type="match status" value="1"/>
</dbReference>
<dbReference type="PROSITE" id="PS51327">
    <property type="entry name" value="DICER_DSRBF"/>
    <property type="match status" value="1"/>
</dbReference>
<evidence type="ECO:0000256" key="8">
    <source>
        <dbReference type="ARBA" id="ARBA00022801"/>
    </source>
</evidence>
<dbReference type="InterPro" id="IPR036085">
    <property type="entry name" value="PAZ_dom_sf"/>
</dbReference>
<keyword evidence="13" id="KW-0464">Manganese</keyword>
<evidence type="ECO:0000256" key="4">
    <source>
        <dbReference type="ARBA" id="ARBA00022723"/>
    </source>
</evidence>
<keyword evidence="5" id="KW-0677">Repeat</keyword>
<evidence type="ECO:0000313" key="21">
    <source>
        <dbReference type="Proteomes" id="UP001431783"/>
    </source>
</evidence>
<gene>
    <name evidence="20" type="ORF">WA026_019672</name>
</gene>
<dbReference type="Gene3D" id="2.170.260.10">
    <property type="entry name" value="paz domain"/>
    <property type="match status" value="1"/>
</dbReference>
<dbReference type="SMART" id="SM00949">
    <property type="entry name" value="PAZ"/>
    <property type="match status" value="1"/>
</dbReference>
<feature type="domain" description="PAZ" evidence="17">
    <location>
        <begin position="524"/>
        <end position="636"/>
    </location>
</feature>
<keyword evidence="15" id="KW-0694">RNA-binding</keyword>
<evidence type="ECO:0000256" key="14">
    <source>
        <dbReference type="ARBA" id="ARBA00035116"/>
    </source>
</evidence>
<dbReference type="GO" id="GO:0005524">
    <property type="term" value="F:ATP binding"/>
    <property type="evidence" value="ECO:0007669"/>
    <property type="project" value="UniProtKB-KW"/>
</dbReference>
<keyword evidence="3" id="KW-0540">Nuclease</keyword>
<dbReference type="Pfam" id="PF03368">
    <property type="entry name" value="Dicer_dimer"/>
    <property type="match status" value="1"/>
</dbReference>
<dbReference type="PROSITE" id="PS50821">
    <property type="entry name" value="PAZ"/>
    <property type="match status" value="1"/>
</dbReference>
<evidence type="ECO:0000256" key="3">
    <source>
        <dbReference type="ARBA" id="ARBA00022722"/>
    </source>
</evidence>
<feature type="domain" description="RNase III" evidence="16">
    <location>
        <begin position="1046"/>
        <end position="1171"/>
    </location>
</feature>
<keyword evidence="7" id="KW-0255">Endonuclease</keyword>
<dbReference type="SMART" id="SM00535">
    <property type="entry name" value="RIBOc"/>
    <property type="match status" value="2"/>
</dbReference>
<dbReference type="PROSITE" id="PS51194">
    <property type="entry name" value="HELICASE_CTER"/>
    <property type="match status" value="1"/>
</dbReference>
<evidence type="ECO:0000313" key="20">
    <source>
        <dbReference type="EMBL" id="KAK9882155.1"/>
    </source>
</evidence>
<dbReference type="SUPFAM" id="SSF69065">
    <property type="entry name" value="RNase III domain-like"/>
    <property type="match status" value="2"/>
</dbReference>
<evidence type="ECO:0000256" key="12">
    <source>
        <dbReference type="ARBA" id="ARBA00023158"/>
    </source>
</evidence>
<dbReference type="Pfam" id="PF00271">
    <property type="entry name" value="Helicase_C"/>
    <property type="match status" value="1"/>
</dbReference>
<keyword evidence="21" id="KW-1185">Reference proteome</keyword>
<dbReference type="GO" id="GO:0005737">
    <property type="term" value="C:cytoplasm"/>
    <property type="evidence" value="ECO:0007669"/>
    <property type="project" value="TreeGrafter"/>
</dbReference>
<feature type="domain" description="Dicer dsRNA-binding fold" evidence="19">
    <location>
        <begin position="244"/>
        <end position="339"/>
    </location>
</feature>
<dbReference type="InterPro" id="IPR036389">
    <property type="entry name" value="RNase_III_sf"/>
</dbReference>
<comment type="cofactor">
    <cofactor evidence="2">
        <name>Mg(2+)</name>
        <dbReference type="ChEBI" id="CHEBI:18420"/>
    </cofactor>
</comment>
<dbReference type="Gene3D" id="1.10.1520.10">
    <property type="entry name" value="Ribonuclease III domain"/>
    <property type="match status" value="2"/>
</dbReference>
<dbReference type="SUPFAM" id="SSF52540">
    <property type="entry name" value="P-loop containing nucleoside triphosphate hydrolases"/>
    <property type="match status" value="1"/>
</dbReference>
<dbReference type="Proteomes" id="UP001431783">
    <property type="component" value="Unassembled WGS sequence"/>
</dbReference>
<reference evidence="20 21" key="1">
    <citation type="submission" date="2023-03" db="EMBL/GenBank/DDBJ databases">
        <title>Genome insight into feeding habits of ladybird beetles.</title>
        <authorList>
            <person name="Li H.-S."/>
            <person name="Huang Y.-H."/>
            <person name="Pang H."/>
        </authorList>
    </citation>
    <scope>NUCLEOTIDE SEQUENCE [LARGE SCALE GENOMIC DNA]</scope>
    <source>
        <strain evidence="20">SYSU_2023b</strain>
        <tissue evidence="20">Whole body</tissue>
    </source>
</reference>
<evidence type="ECO:0000256" key="7">
    <source>
        <dbReference type="ARBA" id="ARBA00022759"/>
    </source>
</evidence>
<evidence type="ECO:0000256" key="11">
    <source>
        <dbReference type="ARBA" id="ARBA00022842"/>
    </source>
</evidence>
<keyword evidence="9" id="KW-0347">Helicase</keyword>
<evidence type="ECO:0000259" key="18">
    <source>
        <dbReference type="PROSITE" id="PS51194"/>
    </source>
</evidence>
<dbReference type="GO" id="GO:0046872">
    <property type="term" value="F:metal ion binding"/>
    <property type="evidence" value="ECO:0007669"/>
    <property type="project" value="UniProtKB-KW"/>
</dbReference>
<dbReference type="GO" id="GO:0005634">
    <property type="term" value="C:nucleus"/>
    <property type="evidence" value="ECO:0007669"/>
    <property type="project" value="TreeGrafter"/>
</dbReference>
<dbReference type="EMBL" id="JARQZJ010000073">
    <property type="protein sequence ID" value="KAK9882155.1"/>
    <property type="molecule type" value="Genomic_DNA"/>
</dbReference>
<protein>
    <recommendedName>
        <fullName evidence="22">Dicer-2</fullName>
    </recommendedName>
</protein>
<evidence type="ECO:0008006" key="22">
    <source>
        <dbReference type="Google" id="ProtNLM"/>
    </source>
</evidence>
<evidence type="ECO:0000256" key="15">
    <source>
        <dbReference type="PROSITE-ProRule" id="PRU00657"/>
    </source>
</evidence>
<dbReference type="PANTHER" id="PTHR14950:SF37">
    <property type="entry name" value="ENDORIBONUCLEASE DICER"/>
    <property type="match status" value="1"/>
</dbReference>
<organism evidence="20 21">
    <name type="scientific">Henosepilachna vigintioctopunctata</name>
    <dbReference type="NCBI Taxonomy" id="420089"/>
    <lineage>
        <taxon>Eukaryota</taxon>
        <taxon>Metazoa</taxon>
        <taxon>Ecdysozoa</taxon>
        <taxon>Arthropoda</taxon>
        <taxon>Hexapoda</taxon>
        <taxon>Insecta</taxon>
        <taxon>Pterygota</taxon>
        <taxon>Neoptera</taxon>
        <taxon>Endopterygota</taxon>
        <taxon>Coleoptera</taxon>
        <taxon>Polyphaga</taxon>
        <taxon>Cucujiformia</taxon>
        <taxon>Coccinelloidea</taxon>
        <taxon>Coccinellidae</taxon>
        <taxon>Epilachninae</taxon>
        <taxon>Epilachnini</taxon>
        <taxon>Henosepilachna</taxon>
    </lineage>
</organism>
<dbReference type="GO" id="GO:0004525">
    <property type="term" value="F:ribonuclease III activity"/>
    <property type="evidence" value="ECO:0007669"/>
    <property type="project" value="InterPro"/>
</dbReference>
<evidence type="ECO:0000256" key="6">
    <source>
        <dbReference type="ARBA" id="ARBA00022741"/>
    </source>
</evidence>
<evidence type="ECO:0000256" key="9">
    <source>
        <dbReference type="ARBA" id="ARBA00022806"/>
    </source>
</evidence>
<keyword evidence="10" id="KW-0067">ATP-binding</keyword>
<accession>A0AAW1UQ91</accession>
<evidence type="ECO:0000256" key="5">
    <source>
        <dbReference type="ARBA" id="ARBA00022737"/>
    </source>
</evidence>
<dbReference type="CDD" id="cd00593">
    <property type="entry name" value="RIBOc"/>
    <property type="match status" value="2"/>
</dbReference>
<comment type="similarity">
    <text evidence="14">Belongs to the helicase family. Dicer subfamily.</text>
</comment>
<dbReference type="InterPro" id="IPR005034">
    <property type="entry name" value="Dicer_dimerisation"/>
</dbReference>
<keyword evidence="4" id="KW-0479">Metal-binding</keyword>
<dbReference type="Pfam" id="PF02170">
    <property type="entry name" value="PAZ"/>
    <property type="match status" value="1"/>
</dbReference>
<dbReference type="PANTHER" id="PTHR14950">
    <property type="entry name" value="DICER-RELATED"/>
    <property type="match status" value="1"/>
</dbReference>
<proteinExistence type="inferred from homology"/>
<keyword evidence="12" id="KW-0943">RNA-mediated gene silencing</keyword>
<dbReference type="AlphaFoldDB" id="A0AAW1UQ91"/>
<evidence type="ECO:0000256" key="2">
    <source>
        <dbReference type="ARBA" id="ARBA00001946"/>
    </source>
</evidence>
<dbReference type="InterPro" id="IPR048512">
    <property type="entry name" value="Dicer_platform"/>
</dbReference>
<dbReference type="GO" id="GO:0004386">
    <property type="term" value="F:helicase activity"/>
    <property type="evidence" value="ECO:0007669"/>
    <property type="project" value="UniProtKB-KW"/>
</dbReference>
<dbReference type="InterPro" id="IPR003100">
    <property type="entry name" value="PAZ_dom"/>
</dbReference>
<dbReference type="SMART" id="SM00490">
    <property type="entry name" value="HELICc"/>
    <property type="match status" value="1"/>
</dbReference>